<evidence type="ECO:0000256" key="2">
    <source>
        <dbReference type="RuleBase" id="RU362097"/>
    </source>
</evidence>
<dbReference type="NCBIfam" id="TIGR01845">
    <property type="entry name" value="outer_NodT"/>
    <property type="match status" value="1"/>
</dbReference>
<dbReference type="Proteomes" id="UP000050864">
    <property type="component" value="Unassembled WGS sequence"/>
</dbReference>
<dbReference type="InterPro" id="IPR010131">
    <property type="entry name" value="MdtP/NodT-like"/>
</dbReference>
<dbReference type="EMBL" id="LDJI01000015">
    <property type="protein sequence ID" value="KRG64291.1"/>
    <property type="molecule type" value="Genomic_DNA"/>
</dbReference>
<feature type="chain" id="PRO_5005967166" evidence="2">
    <location>
        <begin position="18"/>
        <end position="495"/>
    </location>
</feature>
<name>A0A0R0CG94_9GAMM</name>
<evidence type="ECO:0000256" key="1">
    <source>
        <dbReference type="ARBA" id="ARBA00007613"/>
    </source>
</evidence>
<sequence length="495" mass="52024">MLNLLPLGAGALLTACASVGPDFSWVSPPPLPSAAFPTDFGATSAALVPGAVDAEWWQSFDDPELTSLIQRAWAANHDIGIATARLDEARAMLRESRQGYLPQGGVGVSHDNFRRSEVETAPGQARRSETYRAAIDASWEIDLFGRVRRSAEAAHADAGSREALLRGVQASVAAAVAASWFELSGIEAELGVVADITQSQRDSLRLVEGLVEAGSANELDRLRAEAALRSVEVEAPELERRRTVASNALAILLGETPQTFVVPSSSTARPILAVKTITVGDPATLLVRRPDIAAAELSLAAATARIGVETAGLYPQLEIQGSIGVVAGSLGSTGGSSALSSLFAPLLRWSFLDTGRVRARIAASEARAREALIRYDQAVLRALEETDNAFGAFSAAGTALQLRLQEASVTEQAASLARAQFSHGEGIYLEVLDAERADFASRRALVVARTNQRLAIVSIYKSLGGGWVPCTRADIDCGGASGASDTRFTGLLPGA</sequence>
<dbReference type="OrthoDB" id="9770517at2"/>
<evidence type="ECO:0000313" key="4">
    <source>
        <dbReference type="Proteomes" id="UP000050864"/>
    </source>
</evidence>
<keyword evidence="2" id="KW-1134">Transmembrane beta strand</keyword>
<keyword evidence="4" id="KW-1185">Reference proteome</keyword>
<comment type="similarity">
    <text evidence="1 2">Belongs to the outer membrane factor (OMF) (TC 1.B.17) family.</text>
</comment>
<keyword evidence="2" id="KW-0732">Signal</keyword>
<dbReference type="Pfam" id="PF02321">
    <property type="entry name" value="OEP"/>
    <property type="match status" value="2"/>
</dbReference>
<dbReference type="Gene3D" id="1.20.1600.10">
    <property type="entry name" value="Outer membrane efflux proteins (OEP)"/>
    <property type="match status" value="1"/>
</dbReference>
<dbReference type="PANTHER" id="PTHR30203:SF25">
    <property type="entry name" value="OUTER MEMBRANE PROTEIN-RELATED"/>
    <property type="match status" value="1"/>
</dbReference>
<dbReference type="GO" id="GO:0009279">
    <property type="term" value="C:cell outer membrane"/>
    <property type="evidence" value="ECO:0007669"/>
    <property type="project" value="UniProtKB-SubCell"/>
</dbReference>
<dbReference type="Gene3D" id="2.20.200.10">
    <property type="entry name" value="Outer membrane efflux proteins (OEP)"/>
    <property type="match status" value="1"/>
</dbReference>
<feature type="signal peptide" evidence="2">
    <location>
        <begin position="1"/>
        <end position="17"/>
    </location>
</feature>
<keyword evidence="2" id="KW-0449">Lipoprotein</keyword>
<keyword evidence="2" id="KW-0472">Membrane</keyword>
<dbReference type="SUPFAM" id="SSF56954">
    <property type="entry name" value="Outer membrane efflux proteins (OEP)"/>
    <property type="match status" value="1"/>
</dbReference>
<accession>A0A0R0CG94</accession>
<dbReference type="PANTHER" id="PTHR30203">
    <property type="entry name" value="OUTER MEMBRANE CATION EFFLUX PROTEIN"/>
    <property type="match status" value="1"/>
</dbReference>
<proteinExistence type="inferred from homology"/>
<dbReference type="AlphaFoldDB" id="A0A0R0CG94"/>
<dbReference type="PATRIC" id="fig|405444.3.peg.775"/>
<organism evidence="3 4">
    <name type="scientific">Stenotrophomonas humi</name>
    <dbReference type="NCBI Taxonomy" id="405444"/>
    <lineage>
        <taxon>Bacteria</taxon>
        <taxon>Pseudomonadati</taxon>
        <taxon>Pseudomonadota</taxon>
        <taxon>Gammaproteobacteria</taxon>
        <taxon>Lysobacterales</taxon>
        <taxon>Lysobacteraceae</taxon>
        <taxon>Stenotrophomonas</taxon>
    </lineage>
</organism>
<dbReference type="InterPro" id="IPR003423">
    <property type="entry name" value="OMP_efflux"/>
</dbReference>
<gene>
    <name evidence="3" type="ORF">ABB26_08845</name>
</gene>
<keyword evidence="2" id="KW-0564">Palmitate</keyword>
<comment type="subcellular location">
    <subcellularLocation>
        <location evidence="2">Cell outer membrane</location>
        <topology evidence="2">Lipid-anchor</topology>
    </subcellularLocation>
</comment>
<dbReference type="GO" id="GO:0015562">
    <property type="term" value="F:efflux transmembrane transporter activity"/>
    <property type="evidence" value="ECO:0007669"/>
    <property type="project" value="InterPro"/>
</dbReference>
<evidence type="ECO:0000313" key="3">
    <source>
        <dbReference type="EMBL" id="KRG64291.1"/>
    </source>
</evidence>
<dbReference type="STRING" id="405444.ABB26_08845"/>
<keyword evidence="2" id="KW-0812">Transmembrane</keyword>
<reference evidence="3 4" key="1">
    <citation type="submission" date="2015-05" db="EMBL/GenBank/DDBJ databases">
        <title>Genome sequencing and analysis of members of genus Stenotrophomonas.</title>
        <authorList>
            <person name="Patil P.P."/>
            <person name="Midha S."/>
            <person name="Patil P.B."/>
        </authorList>
    </citation>
    <scope>NUCLEOTIDE SEQUENCE [LARGE SCALE GENOMIC DNA]</scope>
    <source>
        <strain evidence="3 4">DSM 18929</strain>
    </source>
</reference>
<comment type="caution">
    <text evidence="3">The sequence shown here is derived from an EMBL/GenBank/DDBJ whole genome shotgun (WGS) entry which is preliminary data.</text>
</comment>
<protein>
    <submittedName>
        <fullName evidence="3">Membrane protein</fullName>
    </submittedName>
</protein>